<keyword evidence="6" id="KW-1185">Reference proteome</keyword>
<dbReference type="Pfam" id="PF03872">
    <property type="entry name" value="RseA_N"/>
    <property type="match status" value="1"/>
</dbReference>
<dbReference type="SUPFAM" id="SSF89069">
    <property type="entry name" value="N-terminal, cytoplasmic domain of anti-sigmaE factor RseA"/>
    <property type="match status" value="1"/>
</dbReference>
<dbReference type="Proteomes" id="UP000295536">
    <property type="component" value="Unassembled WGS sequence"/>
</dbReference>
<evidence type="ECO:0000256" key="1">
    <source>
        <dbReference type="SAM" id="Phobius"/>
    </source>
</evidence>
<evidence type="ECO:0000313" key="5">
    <source>
        <dbReference type="Proteomes" id="UP000295536"/>
    </source>
</evidence>
<protein>
    <submittedName>
        <fullName evidence="3">RseA-like anti sigma(E) protein</fullName>
    </submittedName>
</protein>
<evidence type="ECO:0000313" key="4">
    <source>
        <dbReference type="EMBL" id="TSE20658.1"/>
    </source>
</evidence>
<dbReference type="GO" id="GO:0016989">
    <property type="term" value="F:sigma factor antagonist activity"/>
    <property type="evidence" value="ECO:0007669"/>
    <property type="project" value="InterPro"/>
</dbReference>
<dbReference type="OrthoDB" id="8561243at2"/>
<feature type="transmembrane region" description="Helical" evidence="1">
    <location>
        <begin position="114"/>
        <end position="133"/>
    </location>
</feature>
<proteinExistence type="predicted"/>
<feature type="domain" description="Anti sigma-E protein RseA N-terminal" evidence="2">
    <location>
        <begin position="20"/>
        <end position="93"/>
    </location>
</feature>
<keyword evidence="1" id="KW-0472">Membrane</keyword>
<name>A0A4R3LF35_9BURK</name>
<dbReference type="RefSeq" id="WP_132961964.1">
    <property type="nucleotide sequence ID" value="NZ_DAIPFN010000016.1"/>
</dbReference>
<dbReference type="InterPro" id="IPR036147">
    <property type="entry name" value="Anti-sigma_E_RseA_N_sf"/>
</dbReference>
<dbReference type="InterPro" id="IPR005572">
    <property type="entry name" value="Anti-sigma_E_RseA_N"/>
</dbReference>
<dbReference type="Gene3D" id="1.10.10.880">
    <property type="entry name" value="Anti sigma-E protein RseA, N-terminal domain"/>
    <property type="match status" value="1"/>
</dbReference>
<accession>A0A4R3LF35</accession>
<dbReference type="EMBL" id="VJNC01000012">
    <property type="protein sequence ID" value="TSE20658.1"/>
    <property type="molecule type" value="Genomic_DNA"/>
</dbReference>
<evidence type="ECO:0000313" key="6">
    <source>
        <dbReference type="Proteomes" id="UP000315577"/>
    </source>
</evidence>
<dbReference type="EMBL" id="SMAH01000004">
    <property type="protein sequence ID" value="TCS98629.1"/>
    <property type="molecule type" value="Genomic_DNA"/>
</dbReference>
<keyword evidence="1" id="KW-1133">Transmembrane helix</keyword>
<evidence type="ECO:0000313" key="3">
    <source>
        <dbReference type="EMBL" id="TCS98629.1"/>
    </source>
</evidence>
<dbReference type="AlphaFoldDB" id="A0A4R3LF35"/>
<sequence>MNMPRRTSNPSAEPRRLGWSALYDGECRADELDRLLGHEDAAARDAAWDLYRCIGDALRAHEAAQPSAADPDFVRAVMARVAKEPQVTPEPAARLQRRIALPPAANAALWRWRALAGVAALAAVVAVLLPVLGPTGGIVGEPSTLAGAPAPTPAPAVAQAEPTARDAQVDDLVAAHRAWGSASALQAPGGFLRTVAYDTPGR</sequence>
<organism evidence="3 5">
    <name type="scientific">Tepidimonas ignava</name>
    <dbReference type="NCBI Taxonomy" id="114249"/>
    <lineage>
        <taxon>Bacteria</taxon>
        <taxon>Pseudomonadati</taxon>
        <taxon>Pseudomonadota</taxon>
        <taxon>Betaproteobacteria</taxon>
        <taxon>Burkholderiales</taxon>
        <taxon>Tepidimonas</taxon>
    </lineage>
</organism>
<gene>
    <name evidence="3" type="ORF">EDC36_10451</name>
    <name evidence="4" type="ORF">Tigna_01851</name>
</gene>
<reference evidence="4 6" key="2">
    <citation type="submission" date="2019-07" db="EMBL/GenBank/DDBJ databases">
        <title>Tepidimonas ignava SPS-1037 draft genome.</title>
        <authorList>
            <person name="Da Costa M.S."/>
            <person name="Froufe H.J.C."/>
            <person name="Egas C."/>
            <person name="Albuquerque L."/>
        </authorList>
    </citation>
    <scope>NUCLEOTIDE SEQUENCE [LARGE SCALE GENOMIC DNA]</scope>
    <source>
        <strain evidence="4 6">SPS-1037</strain>
    </source>
</reference>
<reference evidence="3 5" key="1">
    <citation type="submission" date="2019-03" db="EMBL/GenBank/DDBJ databases">
        <title>Genomic Encyclopedia of Type Strains, Phase IV (KMG-IV): sequencing the most valuable type-strain genomes for metagenomic binning, comparative biology and taxonomic classification.</title>
        <authorList>
            <person name="Goeker M."/>
        </authorList>
    </citation>
    <scope>NUCLEOTIDE SEQUENCE [LARGE SCALE GENOMIC DNA]</scope>
    <source>
        <strain evidence="3 5">DSM 12034</strain>
    </source>
</reference>
<dbReference type="Proteomes" id="UP000315577">
    <property type="component" value="Unassembled WGS sequence"/>
</dbReference>
<evidence type="ECO:0000259" key="2">
    <source>
        <dbReference type="Pfam" id="PF03872"/>
    </source>
</evidence>
<keyword evidence="1" id="KW-0812">Transmembrane</keyword>
<comment type="caution">
    <text evidence="3">The sequence shown here is derived from an EMBL/GenBank/DDBJ whole genome shotgun (WGS) entry which is preliminary data.</text>
</comment>